<keyword evidence="4" id="KW-1185">Reference proteome</keyword>
<dbReference type="EMBL" id="KZ349127">
    <property type="protein sequence ID" value="PIO65294.1"/>
    <property type="molecule type" value="Genomic_DNA"/>
</dbReference>
<feature type="signal peptide" evidence="1">
    <location>
        <begin position="1"/>
        <end position="27"/>
    </location>
</feature>
<dbReference type="GO" id="GO:0008061">
    <property type="term" value="F:chitin binding"/>
    <property type="evidence" value="ECO:0007669"/>
    <property type="project" value="InterPro"/>
</dbReference>
<dbReference type="Pfam" id="PF14625">
    <property type="entry name" value="Lustrin_cystein"/>
    <property type="match status" value="2"/>
</dbReference>
<dbReference type="SMART" id="SM00289">
    <property type="entry name" value="WR1"/>
    <property type="match status" value="2"/>
</dbReference>
<dbReference type="Proteomes" id="UP000230423">
    <property type="component" value="Unassembled WGS sequence"/>
</dbReference>
<gene>
    <name evidence="3" type="ORF">TELCIR_13046</name>
</gene>
<organism evidence="3 4">
    <name type="scientific">Teladorsagia circumcincta</name>
    <name type="common">Brown stomach worm</name>
    <name type="synonym">Ostertagia circumcincta</name>
    <dbReference type="NCBI Taxonomy" id="45464"/>
    <lineage>
        <taxon>Eukaryota</taxon>
        <taxon>Metazoa</taxon>
        <taxon>Ecdysozoa</taxon>
        <taxon>Nematoda</taxon>
        <taxon>Chromadorea</taxon>
        <taxon>Rhabditida</taxon>
        <taxon>Rhabditina</taxon>
        <taxon>Rhabditomorpha</taxon>
        <taxon>Strongyloidea</taxon>
        <taxon>Trichostrongylidae</taxon>
        <taxon>Teladorsagia</taxon>
    </lineage>
</organism>
<dbReference type="SUPFAM" id="SSF57625">
    <property type="entry name" value="Invertebrate chitin-binding proteins"/>
    <property type="match status" value="1"/>
</dbReference>
<dbReference type="PROSITE" id="PS50940">
    <property type="entry name" value="CHIT_BIND_II"/>
    <property type="match status" value="1"/>
</dbReference>
<dbReference type="InterPro" id="IPR006150">
    <property type="entry name" value="Cys_repeat_1"/>
</dbReference>
<dbReference type="AlphaFoldDB" id="A0A2G9U541"/>
<name>A0A2G9U541_TELCI</name>
<dbReference type="InterPro" id="IPR028150">
    <property type="entry name" value="Lustrin_cystein"/>
</dbReference>
<proteinExistence type="predicted"/>
<dbReference type="OrthoDB" id="5950222at2759"/>
<reference evidence="3 4" key="1">
    <citation type="submission" date="2015-09" db="EMBL/GenBank/DDBJ databases">
        <title>Draft genome of the parasitic nematode Teladorsagia circumcincta isolate WARC Sus (inbred).</title>
        <authorList>
            <person name="Mitreva M."/>
        </authorList>
    </citation>
    <scope>NUCLEOTIDE SEQUENCE [LARGE SCALE GENOMIC DNA]</scope>
    <source>
        <strain evidence="3 4">S</strain>
    </source>
</reference>
<dbReference type="GO" id="GO:0005576">
    <property type="term" value="C:extracellular region"/>
    <property type="evidence" value="ECO:0007669"/>
    <property type="project" value="InterPro"/>
</dbReference>
<protein>
    <recommendedName>
        <fullName evidence="2">Chitin-binding type-2 domain-containing protein</fullName>
    </recommendedName>
</protein>
<feature type="chain" id="PRO_5013560574" description="Chitin-binding type-2 domain-containing protein" evidence="1">
    <location>
        <begin position="28"/>
        <end position="280"/>
    </location>
</feature>
<keyword evidence="1" id="KW-0732">Signal</keyword>
<evidence type="ECO:0000313" key="3">
    <source>
        <dbReference type="EMBL" id="PIO65294.1"/>
    </source>
</evidence>
<evidence type="ECO:0000259" key="2">
    <source>
        <dbReference type="PROSITE" id="PS50940"/>
    </source>
</evidence>
<dbReference type="InterPro" id="IPR036508">
    <property type="entry name" value="Chitin-bd_dom_sf"/>
</dbReference>
<sequence length="280" mass="30627">MPQLHLHFSLFTHHYLKLFCCASLVWSKLECDPTSSAKKPDPNNPESYLYCNLEGTFSKRKCLQGKIFNVETGACESAVKSDMANDDPFSQPFYQAPDDLCGSGIPLTILSAPVVCNPSISSCPDGYVCRMYERTGTSYCCQGSSPPVDKASCSHGQVAYYEVLAQMVRHPYLPHLPVLEHIHAPLDTAVGKENAVHHQMSAQPDCLQEEVQRLVVRTIHAEMDMNVLPAVLLNIVVHQEAYRVGAVNAVCALTATNTCPQSHSCMSPVFGPSAVCCPIP</sequence>
<feature type="domain" description="Chitin-binding type-2" evidence="2">
    <location>
        <begin position="28"/>
        <end position="85"/>
    </location>
</feature>
<feature type="non-terminal residue" evidence="3">
    <location>
        <position position="280"/>
    </location>
</feature>
<accession>A0A2G9U541</accession>
<evidence type="ECO:0000256" key="1">
    <source>
        <dbReference type="SAM" id="SignalP"/>
    </source>
</evidence>
<dbReference type="InterPro" id="IPR002557">
    <property type="entry name" value="Chitin-bd_dom"/>
</dbReference>
<evidence type="ECO:0000313" key="4">
    <source>
        <dbReference type="Proteomes" id="UP000230423"/>
    </source>
</evidence>